<accession>A0A0D6JDB0</accession>
<sequence length="106" mass="12013">MRIGKTRPRLGGCALAELGLLFCDEQNPKRTWRTNAGQSFHNDQFGVSATVVKPELAVLFLGRLQRSLDRRRKKRLNLAADKLRLERRSSPTAKLSLRADVRSGRL</sequence>
<dbReference type="AlphaFoldDB" id="A0A0D6JDB0"/>
<reference evidence="2" key="1">
    <citation type="submission" date="2015-02" db="EMBL/GenBank/DDBJ databases">
        <authorList>
            <person name="Chooi Y.-H."/>
        </authorList>
    </citation>
    <scope>NUCLEOTIDE SEQUENCE [LARGE SCALE GENOMIC DNA]</scope>
    <source>
        <strain evidence="2">strain Y</strain>
    </source>
</reference>
<gene>
    <name evidence="1" type="ORF">YBN1229_v1_1029</name>
</gene>
<evidence type="ECO:0000313" key="1">
    <source>
        <dbReference type="EMBL" id="CPR16931.1"/>
    </source>
</evidence>
<dbReference type="EMBL" id="LN829119">
    <property type="protein sequence ID" value="CPR16931.1"/>
    <property type="molecule type" value="Genomic_DNA"/>
</dbReference>
<evidence type="ECO:0000313" key="2">
    <source>
        <dbReference type="Proteomes" id="UP000033187"/>
    </source>
</evidence>
<proteinExistence type="predicted"/>
<protein>
    <submittedName>
        <fullName evidence="1">Uncharacterized protein</fullName>
    </submittedName>
</protein>
<dbReference type="KEGG" id="fil:BN1229_v1_1026"/>
<name>A0A0D6JDB0_9HYPH</name>
<organism evidence="1 2">
    <name type="scientific">Candidatus Filomicrobium marinum</name>
    <dbReference type="NCBI Taxonomy" id="1608628"/>
    <lineage>
        <taxon>Bacteria</taxon>
        <taxon>Pseudomonadati</taxon>
        <taxon>Pseudomonadota</taxon>
        <taxon>Alphaproteobacteria</taxon>
        <taxon>Hyphomicrobiales</taxon>
        <taxon>Hyphomicrobiaceae</taxon>
        <taxon>Filomicrobium</taxon>
    </lineage>
</organism>
<keyword evidence="2" id="KW-1185">Reference proteome</keyword>
<dbReference type="Proteomes" id="UP000033187">
    <property type="component" value="Chromosome 1"/>
</dbReference>
<dbReference type="KEGG" id="fiy:BN1229_v1_1029"/>